<dbReference type="PATRIC" id="fig|1705578.3.peg.2747"/>
<sequence length="307" mass="36175">MNIEEQTISKQNIDKILVNKDEINKDAVDIDPKFIVFEELYYKEIKVLPYELGFIYLVSLLYKLFNECGKVSLRCLIEKMTIFNLKGDECSKLIRIVGRLRTILFHNLNLQNNKDKRTIRICEEWFNDTCGKNYPQNEEEWKSCLETLITQSMNFMISIHRCVEQIANDEFRDEIVEDIIKKRSIDLSQGEFEELVHIVANNMGMNIDCEMLTERKYQDWKKILNYSTVQKSREAIIEKSTKLIECTLLVDIELGMPITSSDIIDSFNISPSRDVGKLMKLAFRIYSDDNSLTKEKLLEILHKKYFF</sequence>
<reference evidence="2 4" key="2">
    <citation type="journal article" date="2016" name="Front. Microbiol.">
        <title>Industrial Acetogenic Biocatalysts: A Comparative Metabolic and Genomic Analysis.</title>
        <authorList>
            <person name="Bengelsdorf F."/>
            <person name="Poehlein A."/>
            <person name="Sonja S."/>
            <person name="Erz C."/>
            <person name="Hummel T."/>
            <person name="Hoffmeister S."/>
            <person name="Daniel R."/>
            <person name="Durre P."/>
        </authorList>
    </citation>
    <scope>NUCLEOTIDE SEQUENCE [LARGE SCALE GENOMIC DNA]</scope>
    <source>
        <strain evidence="2 4">PTA-10522</strain>
    </source>
</reference>
<protein>
    <submittedName>
        <fullName evidence="1">Uncharacterized protein</fullName>
    </submittedName>
</protein>
<comment type="caution">
    <text evidence="1">The sequence shown here is derived from an EMBL/GenBank/DDBJ whole genome shotgun (WGS) entry which is preliminary data.</text>
</comment>
<dbReference type="RefSeq" id="WP_063600300.1">
    <property type="nucleotide sequence ID" value="NZ_LITQ01000003.1"/>
</dbReference>
<dbReference type="EMBL" id="LITQ01000003">
    <property type="protein sequence ID" value="OAA94540.1"/>
    <property type="molecule type" value="Genomic_DNA"/>
</dbReference>
<evidence type="ECO:0000313" key="4">
    <source>
        <dbReference type="Proteomes" id="UP000093694"/>
    </source>
</evidence>
<evidence type="ECO:0000313" key="2">
    <source>
        <dbReference type="EMBL" id="OBR93284.1"/>
    </source>
</evidence>
<dbReference type="EMBL" id="LROR01000054">
    <property type="protein sequence ID" value="OBR93284.1"/>
    <property type="molecule type" value="Genomic_DNA"/>
</dbReference>
<dbReference type="Proteomes" id="UP000093694">
    <property type="component" value="Unassembled WGS sequence"/>
</dbReference>
<gene>
    <name evidence="2" type="ORF">CLCOS_27560</name>
    <name evidence="1" type="ORF">WX73_03086</name>
</gene>
<dbReference type="Proteomes" id="UP000077384">
    <property type="component" value="Unassembled WGS sequence"/>
</dbReference>
<dbReference type="AlphaFoldDB" id="A0A166U3Y9"/>
<keyword evidence="4" id="KW-1185">Reference proteome</keyword>
<organism evidence="1 3">
    <name type="scientific">Clostridium coskatii</name>
    <dbReference type="NCBI Taxonomy" id="1705578"/>
    <lineage>
        <taxon>Bacteria</taxon>
        <taxon>Bacillati</taxon>
        <taxon>Bacillota</taxon>
        <taxon>Clostridia</taxon>
        <taxon>Eubacteriales</taxon>
        <taxon>Clostridiaceae</taxon>
        <taxon>Clostridium</taxon>
    </lineage>
</organism>
<reference evidence="1 3" key="1">
    <citation type="journal article" date="2015" name="Biotechnol. Bioeng.">
        <title>Genome sequence and phenotypic characterization of Caulobacter segnis.</title>
        <authorList>
            <person name="Patel S."/>
            <person name="Fletcher B."/>
            <person name="Scott D.C."/>
            <person name="Ely B."/>
        </authorList>
    </citation>
    <scope>NUCLEOTIDE SEQUENCE [LARGE SCALE GENOMIC DNA]</scope>
    <source>
        <strain evidence="1 3">PS02</strain>
    </source>
</reference>
<name>A0A166U3Y9_9CLOT</name>
<evidence type="ECO:0000313" key="3">
    <source>
        <dbReference type="Proteomes" id="UP000077384"/>
    </source>
</evidence>
<accession>A0A166U3Y9</accession>
<evidence type="ECO:0000313" key="1">
    <source>
        <dbReference type="EMBL" id="OAA94540.1"/>
    </source>
</evidence>
<proteinExistence type="predicted"/>